<evidence type="ECO:0000313" key="1">
    <source>
        <dbReference type="EMBL" id="BEP28948.1"/>
    </source>
</evidence>
<dbReference type="AlphaFoldDB" id="A0AAU9E6D1"/>
<evidence type="ECO:0000313" key="2">
    <source>
        <dbReference type="Proteomes" id="UP001321786"/>
    </source>
</evidence>
<dbReference type="GO" id="GO:0009295">
    <property type="term" value="C:nucleoid"/>
    <property type="evidence" value="ECO:0007669"/>
    <property type="project" value="InterPro"/>
</dbReference>
<protein>
    <submittedName>
        <fullName evidence="1">Nucleoid-associated protein</fullName>
    </submittedName>
</protein>
<dbReference type="RefSeq" id="WP_338537245.1">
    <property type="nucleotide sequence ID" value="NZ_AP028654.1"/>
</dbReference>
<dbReference type="Pfam" id="PF04245">
    <property type="entry name" value="NA37"/>
    <property type="match status" value="1"/>
</dbReference>
<reference evidence="1 2" key="1">
    <citation type="submission" date="2023-08" db="EMBL/GenBank/DDBJ databases">
        <title>Helicovermis profunda gen. nov., sp. nov., a novel mesophilic, fermentative bacterium within the Bacillota from a deep-sea hydrothermal vent chimney.</title>
        <authorList>
            <person name="Miyazaki U."/>
            <person name="Mizutani D."/>
            <person name="Hashimoto Y."/>
            <person name="Tame A."/>
            <person name="Sawayama S."/>
            <person name="Miyazaki J."/>
            <person name="Takai K."/>
            <person name="Nakagawa S."/>
        </authorList>
    </citation>
    <scope>NUCLEOTIDE SEQUENCE [LARGE SCALE GENOMIC DNA]</scope>
    <source>
        <strain evidence="1 2">S502</strain>
    </source>
</reference>
<dbReference type="KEGG" id="hprf:HLPR_12790"/>
<organism evidence="1 2">
    <name type="scientific">Helicovermis profundi</name>
    <dbReference type="NCBI Taxonomy" id="3065157"/>
    <lineage>
        <taxon>Bacteria</taxon>
        <taxon>Bacillati</taxon>
        <taxon>Bacillota</taxon>
        <taxon>Clostridia</taxon>
        <taxon>Helicovermis</taxon>
    </lineage>
</organism>
<dbReference type="InterPro" id="IPR007358">
    <property type="entry name" value="Nucleoid_associated_NdpA"/>
</dbReference>
<sequence length="343" mass="39866">MRYIQDITIEKAILHIVDVGADEPLLANKELELNDSIYEFLYKQIIKGLNDFTNDTAKFYDKNCSIKLAVNNMIEDDNSFVEESKKIAIKLYKTLKKYNDIPSCDLLVCKFASDNENYIAILKLDYQVAYVHEIEYLDDDFFVNMTTQETSLPGVNQKIGNSVFIKSETSNDYDMIAVNKPYKNSENEIIDFFLSDFIEAGEVVDNTGATLLVKDSVEKWIRKNLKEDIDKALDIREDVNDVFLERGVLDVVELTNNIIDESDKREMFIEELEKKGIDISETIDIDKKWVEKKMKNKSIKTDTGFVLRAEQEFFKDKMRFEIKYNGDGSVNYIIKNVRNIQER</sequence>
<dbReference type="EMBL" id="AP028654">
    <property type="protein sequence ID" value="BEP28948.1"/>
    <property type="molecule type" value="Genomic_DNA"/>
</dbReference>
<accession>A0AAU9E6D1</accession>
<dbReference type="Proteomes" id="UP001321786">
    <property type="component" value="Chromosome"/>
</dbReference>
<keyword evidence="2" id="KW-1185">Reference proteome</keyword>
<gene>
    <name evidence="1" type="ORF">HLPR_12790</name>
</gene>
<proteinExistence type="predicted"/>
<name>A0AAU9E6D1_9FIRM</name>